<keyword evidence="10 11" id="KW-0539">Nucleus</keyword>
<name>A0A9P1ITY8_9PELO</name>
<dbReference type="InterPro" id="IPR035500">
    <property type="entry name" value="NHR-like_dom_sf"/>
</dbReference>
<evidence type="ECO:0000256" key="8">
    <source>
        <dbReference type="ARBA" id="ARBA00023163"/>
    </source>
</evidence>
<dbReference type="PRINTS" id="PR00047">
    <property type="entry name" value="STROIDFINGER"/>
</dbReference>
<dbReference type="Pfam" id="PF00105">
    <property type="entry name" value="zf-C4"/>
    <property type="match status" value="1"/>
</dbReference>
<keyword evidence="6 11" id="KW-0805">Transcription regulation</keyword>
<evidence type="ECO:0000256" key="10">
    <source>
        <dbReference type="ARBA" id="ARBA00023242"/>
    </source>
</evidence>
<dbReference type="SMART" id="SM00399">
    <property type="entry name" value="ZnF_C4"/>
    <property type="match status" value="1"/>
</dbReference>
<comment type="similarity">
    <text evidence="2 11">Belongs to the nuclear hormone receptor family.</text>
</comment>
<evidence type="ECO:0000256" key="4">
    <source>
        <dbReference type="ARBA" id="ARBA00022771"/>
    </source>
</evidence>
<evidence type="ECO:0000259" key="13">
    <source>
        <dbReference type="PROSITE" id="PS51030"/>
    </source>
</evidence>
<keyword evidence="4 11" id="KW-0863">Zinc-finger</keyword>
<comment type="subcellular location">
    <subcellularLocation>
        <location evidence="1 11">Nucleus</location>
    </subcellularLocation>
</comment>
<dbReference type="GO" id="GO:0005634">
    <property type="term" value="C:nucleus"/>
    <property type="evidence" value="ECO:0007669"/>
    <property type="project" value="UniProtKB-SubCell"/>
</dbReference>
<dbReference type="GO" id="GO:0042594">
    <property type="term" value="P:response to starvation"/>
    <property type="evidence" value="ECO:0007669"/>
    <property type="project" value="UniProtKB-ARBA"/>
</dbReference>
<evidence type="ECO:0000259" key="14">
    <source>
        <dbReference type="PROSITE" id="PS51843"/>
    </source>
</evidence>
<dbReference type="SMART" id="SM00430">
    <property type="entry name" value="HOLI"/>
    <property type="match status" value="1"/>
</dbReference>
<dbReference type="InterPro" id="IPR049636">
    <property type="entry name" value="HNF4-like_DBD"/>
</dbReference>
<evidence type="ECO:0000313" key="15">
    <source>
        <dbReference type="EMBL" id="CAI5452075.1"/>
    </source>
</evidence>
<keyword evidence="12" id="KW-0175">Coiled coil</keyword>
<feature type="coiled-coil region" evidence="12">
    <location>
        <begin position="134"/>
        <end position="161"/>
    </location>
</feature>
<evidence type="ECO:0000256" key="3">
    <source>
        <dbReference type="ARBA" id="ARBA00022723"/>
    </source>
</evidence>
<dbReference type="SUPFAM" id="SSF48508">
    <property type="entry name" value="Nuclear receptor ligand-binding domain"/>
    <property type="match status" value="1"/>
</dbReference>
<keyword evidence="8 11" id="KW-0804">Transcription</keyword>
<evidence type="ECO:0000256" key="2">
    <source>
        <dbReference type="ARBA" id="ARBA00005993"/>
    </source>
</evidence>
<organism evidence="15 16">
    <name type="scientific">Caenorhabditis angaria</name>
    <dbReference type="NCBI Taxonomy" id="860376"/>
    <lineage>
        <taxon>Eukaryota</taxon>
        <taxon>Metazoa</taxon>
        <taxon>Ecdysozoa</taxon>
        <taxon>Nematoda</taxon>
        <taxon>Chromadorea</taxon>
        <taxon>Rhabditida</taxon>
        <taxon>Rhabditina</taxon>
        <taxon>Rhabditomorpha</taxon>
        <taxon>Rhabditoidea</taxon>
        <taxon>Rhabditidae</taxon>
        <taxon>Peloderinae</taxon>
        <taxon>Caenorhabditis</taxon>
    </lineage>
</organism>
<dbReference type="Pfam" id="PF00104">
    <property type="entry name" value="Hormone_recep"/>
    <property type="match status" value="1"/>
</dbReference>
<evidence type="ECO:0000256" key="6">
    <source>
        <dbReference type="ARBA" id="ARBA00023015"/>
    </source>
</evidence>
<evidence type="ECO:0000256" key="1">
    <source>
        <dbReference type="ARBA" id="ARBA00004123"/>
    </source>
</evidence>
<dbReference type="GO" id="GO:0000978">
    <property type="term" value="F:RNA polymerase II cis-regulatory region sequence-specific DNA binding"/>
    <property type="evidence" value="ECO:0007669"/>
    <property type="project" value="InterPro"/>
</dbReference>
<dbReference type="Proteomes" id="UP001152747">
    <property type="component" value="Unassembled WGS sequence"/>
</dbReference>
<dbReference type="PROSITE" id="PS51030">
    <property type="entry name" value="NUCLEAR_REC_DBD_2"/>
    <property type="match status" value="1"/>
</dbReference>
<dbReference type="GO" id="GO:0008270">
    <property type="term" value="F:zinc ion binding"/>
    <property type="evidence" value="ECO:0007669"/>
    <property type="project" value="UniProtKB-KW"/>
</dbReference>
<gene>
    <name evidence="15" type="ORF">CAMP_LOCUS14712</name>
</gene>
<reference evidence="15" key="1">
    <citation type="submission" date="2022-11" db="EMBL/GenBank/DDBJ databases">
        <authorList>
            <person name="Kikuchi T."/>
        </authorList>
    </citation>
    <scope>NUCLEOTIDE SEQUENCE</scope>
    <source>
        <strain evidence="15">PS1010</strain>
    </source>
</reference>
<accession>A0A9P1ITY8</accession>
<dbReference type="PANTHER" id="PTHR24083">
    <property type="entry name" value="NUCLEAR HORMONE RECEPTOR"/>
    <property type="match status" value="1"/>
</dbReference>
<dbReference type="InterPro" id="IPR050274">
    <property type="entry name" value="Nuclear_hormone_rcpt_NR2"/>
</dbReference>
<dbReference type="InterPro" id="IPR013088">
    <property type="entry name" value="Znf_NHR/GATA"/>
</dbReference>
<evidence type="ECO:0000256" key="5">
    <source>
        <dbReference type="ARBA" id="ARBA00022833"/>
    </source>
</evidence>
<dbReference type="Gene3D" id="3.30.50.10">
    <property type="entry name" value="Erythroid Transcription Factor GATA-1, subunit A"/>
    <property type="match status" value="1"/>
</dbReference>
<proteinExistence type="inferred from homology"/>
<feature type="domain" description="NR LBD" evidence="14">
    <location>
        <begin position="184"/>
        <end position="405"/>
    </location>
</feature>
<evidence type="ECO:0000256" key="7">
    <source>
        <dbReference type="ARBA" id="ARBA00023125"/>
    </source>
</evidence>
<dbReference type="AlphaFoldDB" id="A0A9P1ITY8"/>
<comment type="caution">
    <text evidence="15">The sequence shown here is derived from an EMBL/GenBank/DDBJ whole genome shotgun (WGS) entry which is preliminary data.</text>
</comment>
<keyword evidence="3 11" id="KW-0479">Metal-binding</keyword>
<protein>
    <recommendedName>
        <fullName evidence="17">Nuclear receptor domain-containing protein</fullName>
    </recommendedName>
</protein>
<dbReference type="GO" id="GO:0003700">
    <property type="term" value="F:DNA-binding transcription factor activity"/>
    <property type="evidence" value="ECO:0007669"/>
    <property type="project" value="InterPro"/>
</dbReference>
<keyword evidence="5 11" id="KW-0862">Zinc</keyword>
<dbReference type="InterPro" id="IPR001628">
    <property type="entry name" value="Znf_hrmn_rcpt"/>
</dbReference>
<keyword evidence="7 11" id="KW-0238">DNA-binding</keyword>
<keyword evidence="9 11" id="KW-0675">Receptor</keyword>
<feature type="domain" description="Nuclear receptor" evidence="13">
    <location>
        <begin position="31"/>
        <end position="110"/>
    </location>
</feature>
<sequence>MDRHEQSCSDLPDIPKVPLKKYRSLAKNQCPALCLVCRNPAVGYHYDVASCNGCKTFFRRTIILGKQYSCPKSNDCLNPSIILDPSKRICRRCRFDKCVESGMNPLAIQAEVKSEKGKEMQVEIAKNNRVGPSLQNMEDRINGIIEELMRIETNVEALNNSGLPIGFRDMRSLRQIILIPPCFDIRDHLRNLIYIQPRCDPITGIPLKPMWSTFTHTSYLASIEYSKSFDFYFSMDDESKEVLVKHSTLIISNIFNAFYTMNTQKSDELLHPDGSLAGPALKNDKGVQILNTIQRTLIALLRNKLDRIEYVLLKAIIICNPAIPGLSKHSQILIEKCRMQYTQSLFIYCRLQHGNLNGPARFSALIATTSVFENQQKDQKDFYIYMKAMNYRRYQPFLEDPQSWVHDEKGTKIFDEIMEG</sequence>
<dbReference type="Gene3D" id="1.10.565.10">
    <property type="entry name" value="Retinoid X Receptor"/>
    <property type="match status" value="1"/>
</dbReference>
<evidence type="ECO:0000256" key="9">
    <source>
        <dbReference type="ARBA" id="ARBA00023170"/>
    </source>
</evidence>
<dbReference type="FunFam" id="3.30.50.10:FF:000050">
    <property type="entry name" value="Nuclear Hormone Receptor family"/>
    <property type="match status" value="1"/>
</dbReference>
<dbReference type="PROSITE" id="PS00031">
    <property type="entry name" value="NUCLEAR_REC_DBD_1"/>
    <property type="match status" value="1"/>
</dbReference>
<evidence type="ECO:0000256" key="11">
    <source>
        <dbReference type="RuleBase" id="RU004334"/>
    </source>
</evidence>
<evidence type="ECO:0008006" key="17">
    <source>
        <dbReference type="Google" id="ProtNLM"/>
    </source>
</evidence>
<dbReference type="SUPFAM" id="SSF57716">
    <property type="entry name" value="Glucocorticoid receptor-like (DNA-binding domain)"/>
    <property type="match status" value="1"/>
</dbReference>
<dbReference type="CDD" id="cd06960">
    <property type="entry name" value="NR_DBD_HNF4A"/>
    <property type="match status" value="1"/>
</dbReference>
<evidence type="ECO:0000313" key="16">
    <source>
        <dbReference type="Proteomes" id="UP001152747"/>
    </source>
</evidence>
<dbReference type="OrthoDB" id="9984314at2759"/>
<keyword evidence="16" id="KW-1185">Reference proteome</keyword>
<dbReference type="PROSITE" id="PS51843">
    <property type="entry name" value="NR_LBD"/>
    <property type="match status" value="1"/>
</dbReference>
<dbReference type="EMBL" id="CANHGI010000005">
    <property type="protein sequence ID" value="CAI5452075.1"/>
    <property type="molecule type" value="Genomic_DNA"/>
</dbReference>
<dbReference type="InterPro" id="IPR000536">
    <property type="entry name" value="Nucl_hrmn_rcpt_lig-bd"/>
</dbReference>
<evidence type="ECO:0000256" key="12">
    <source>
        <dbReference type="SAM" id="Coils"/>
    </source>
</evidence>